<comment type="caution">
    <text evidence="1">The sequence shown here is derived from an EMBL/GenBank/DDBJ whole genome shotgun (WGS) entry which is preliminary data.</text>
</comment>
<dbReference type="PANTHER" id="PTHR10656:SF69">
    <property type="entry name" value="MAB-21-LIKE HHH_H2TH-LIKE DOMAIN-CONTAINING PROTEIN"/>
    <property type="match status" value="1"/>
</dbReference>
<evidence type="ECO:0008006" key="3">
    <source>
        <dbReference type="Google" id="ProtNLM"/>
    </source>
</evidence>
<keyword evidence="2" id="KW-1185">Reference proteome</keyword>
<dbReference type="PANTHER" id="PTHR10656">
    <property type="entry name" value="CELL FATE DETERMINING PROTEIN MAB21-RELATED"/>
    <property type="match status" value="1"/>
</dbReference>
<accession>A0A8B6CA41</accession>
<gene>
    <name evidence="1" type="ORF">MGAL_10B033459</name>
</gene>
<sequence>MATDKSESLHLYKFLCQKIGSEQVVRLRRLTFTIVDIGNDLKSQLIYSGSKGEGLKTKGSDLDLMFIIRIIKVYESARDVPRIDRSYPLVMDTEGVSPCFTKLRLIFNDPNIYCKSIQNLVQIDSFGKYFFSNKLLKMPFLQANLKIHGPCVSDHNDVFDFALVLQCNQWISPAQPWITRSRGTWPSPDIISKITSCGVFFVPVGYKGSVNEEEEWRISFSIAEKFLIFSFNHTQLLCYALLKIVLKEIVEKQEDLKGVQSDAVSGWMKLASYFYVQKNYKTALLLTDYSLWKCTDEKIDSSVVYNLFREAKMYWNQNQEYVMKLTKHWKLYTVLKMLVLQGITFTIESPFIPPELQMEVAKFPVQFSCEFPPKQFAHFLRFLCYFHLHDLTSCTYALHQLEQTSLKCHKNGDGIFTMTFLGIAYQMIGETSLARQQFCLADQIRQELYSYMCN</sequence>
<evidence type="ECO:0000313" key="2">
    <source>
        <dbReference type="Proteomes" id="UP000596742"/>
    </source>
</evidence>
<proteinExistence type="predicted"/>
<name>A0A8B6CA41_MYTGA</name>
<protein>
    <recommendedName>
        <fullName evidence="3">Mab-21-like nucleotidyltransferase domain-containing protein</fullName>
    </recommendedName>
</protein>
<evidence type="ECO:0000313" key="1">
    <source>
        <dbReference type="EMBL" id="VDI01703.1"/>
    </source>
</evidence>
<dbReference type="OrthoDB" id="6147354at2759"/>
<dbReference type="AlphaFoldDB" id="A0A8B6CA41"/>
<organism evidence="1 2">
    <name type="scientific">Mytilus galloprovincialis</name>
    <name type="common">Mediterranean mussel</name>
    <dbReference type="NCBI Taxonomy" id="29158"/>
    <lineage>
        <taxon>Eukaryota</taxon>
        <taxon>Metazoa</taxon>
        <taxon>Spiralia</taxon>
        <taxon>Lophotrochozoa</taxon>
        <taxon>Mollusca</taxon>
        <taxon>Bivalvia</taxon>
        <taxon>Autobranchia</taxon>
        <taxon>Pteriomorphia</taxon>
        <taxon>Mytilida</taxon>
        <taxon>Mytiloidea</taxon>
        <taxon>Mytilidae</taxon>
        <taxon>Mytilinae</taxon>
        <taxon>Mytilus</taxon>
    </lineage>
</organism>
<reference evidence="1" key="1">
    <citation type="submission" date="2018-11" db="EMBL/GenBank/DDBJ databases">
        <authorList>
            <person name="Alioto T."/>
            <person name="Alioto T."/>
        </authorList>
    </citation>
    <scope>NUCLEOTIDE SEQUENCE</scope>
</reference>
<dbReference type="Gene3D" id="1.10.1410.40">
    <property type="match status" value="1"/>
</dbReference>
<dbReference type="EMBL" id="UYJE01001389">
    <property type="protein sequence ID" value="VDI01703.1"/>
    <property type="molecule type" value="Genomic_DNA"/>
</dbReference>
<dbReference type="Proteomes" id="UP000596742">
    <property type="component" value="Unassembled WGS sequence"/>
</dbReference>